<evidence type="ECO:0000313" key="2">
    <source>
        <dbReference type="EMBL" id="MDP9905564.1"/>
    </source>
</evidence>
<dbReference type="Proteomes" id="UP001230951">
    <property type="component" value="Unassembled WGS sequence"/>
</dbReference>
<evidence type="ECO:0000313" key="5">
    <source>
        <dbReference type="Proteomes" id="UP001242995"/>
    </source>
</evidence>
<dbReference type="RefSeq" id="WP_306961673.1">
    <property type="nucleotide sequence ID" value="NZ_JAUSRG010000006.1"/>
</dbReference>
<protein>
    <submittedName>
        <fullName evidence="2">Uncharacterized protein</fullName>
    </submittedName>
</protein>
<sequence length="55" mass="5203">MANSARGPSEPGTSAVHAGGFPPAAAPTATEQGLVPGSGAELIKAAATKSPAFQA</sequence>
<comment type="caution">
    <text evidence="2">The sequence shown here is derived from an EMBL/GenBank/DDBJ whole genome shotgun (WGS) entry which is preliminary data.</text>
</comment>
<reference evidence="2 4" key="1">
    <citation type="submission" date="2023-07" db="EMBL/GenBank/DDBJ databases">
        <title>Sorghum-associated microbial communities from plants grown in Nebraska, USA.</title>
        <authorList>
            <person name="Schachtman D."/>
        </authorList>
    </citation>
    <scope>NUCLEOTIDE SEQUENCE</scope>
    <source>
        <strain evidence="2">DS1006</strain>
        <strain evidence="3 4">DS1016</strain>
    </source>
</reference>
<dbReference type="EMBL" id="JAUSRG010000006">
    <property type="protein sequence ID" value="MDP9905564.1"/>
    <property type="molecule type" value="Genomic_DNA"/>
</dbReference>
<evidence type="ECO:0000313" key="4">
    <source>
        <dbReference type="Proteomes" id="UP001230951"/>
    </source>
</evidence>
<organism evidence="2 5">
    <name type="scientific">Arthrobacter bambusae</name>
    <dbReference type="NCBI Taxonomy" id="1338426"/>
    <lineage>
        <taxon>Bacteria</taxon>
        <taxon>Bacillati</taxon>
        <taxon>Actinomycetota</taxon>
        <taxon>Actinomycetes</taxon>
        <taxon>Micrococcales</taxon>
        <taxon>Micrococcaceae</taxon>
        <taxon>Arthrobacter</taxon>
    </lineage>
</organism>
<gene>
    <name evidence="2" type="ORF">J2S90_002535</name>
    <name evidence="3" type="ORF">J2S93_000103</name>
</gene>
<dbReference type="AlphaFoldDB" id="A0AAW8DJK5"/>
<keyword evidence="4" id="KW-1185">Reference proteome</keyword>
<dbReference type="EMBL" id="JAUSTF010000001">
    <property type="protein sequence ID" value="MDQ0178696.1"/>
    <property type="molecule type" value="Genomic_DNA"/>
</dbReference>
<evidence type="ECO:0000313" key="3">
    <source>
        <dbReference type="EMBL" id="MDQ0178696.1"/>
    </source>
</evidence>
<dbReference type="Proteomes" id="UP001242995">
    <property type="component" value="Unassembled WGS sequence"/>
</dbReference>
<name>A0AAW8DJK5_9MICC</name>
<evidence type="ECO:0000256" key="1">
    <source>
        <dbReference type="SAM" id="MobiDB-lite"/>
    </source>
</evidence>
<accession>A0AAW8DJK5</accession>
<proteinExistence type="predicted"/>
<feature type="region of interest" description="Disordered" evidence="1">
    <location>
        <begin position="1"/>
        <end position="37"/>
    </location>
</feature>